<keyword evidence="4" id="KW-1185">Reference proteome</keyword>
<comment type="caution">
    <text evidence="3">The sequence shown here is derived from an EMBL/GenBank/DDBJ whole genome shotgun (WGS) entry which is preliminary data.</text>
</comment>
<evidence type="ECO:0000256" key="2">
    <source>
        <dbReference type="SAM" id="SignalP"/>
    </source>
</evidence>
<feature type="region of interest" description="Disordered" evidence="1">
    <location>
        <begin position="125"/>
        <end position="204"/>
    </location>
</feature>
<reference evidence="3 4" key="1">
    <citation type="submission" date="2020-08" db="EMBL/GenBank/DDBJ databases">
        <authorList>
            <person name="Liu C."/>
            <person name="Sun Q."/>
        </authorList>
    </citation>
    <scope>NUCLEOTIDE SEQUENCE [LARGE SCALE GENOMIC DNA]</scope>
    <source>
        <strain evidence="3 4">NSJ-18</strain>
    </source>
</reference>
<proteinExistence type="predicted"/>
<protein>
    <recommendedName>
        <fullName evidence="5">Lipoprotein</fullName>
    </recommendedName>
</protein>
<accession>A0ABR7JPG7</accession>
<feature type="compositionally biased region" description="Polar residues" evidence="1">
    <location>
        <begin position="183"/>
        <end position="196"/>
    </location>
</feature>
<keyword evidence="2" id="KW-0732">Signal</keyword>
<dbReference type="EMBL" id="JACRWE010000003">
    <property type="protein sequence ID" value="MBC5996814.1"/>
    <property type="molecule type" value="Genomic_DNA"/>
</dbReference>
<evidence type="ECO:0000256" key="1">
    <source>
        <dbReference type="SAM" id="MobiDB-lite"/>
    </source>
</evidence>
<feature type="chain" id="PRO_5046264739" description="Lipoprotein" evidence="2">
    <location>
        <begin position="23"/>
        <end position="204"/>
    </location>
</feature>
<dbReference type="RefSeq" id="WP_153971718.1">
    <property type="nucleotide sequence ID" value="NZ_JACRWE010000003.1"/>
</dbReference>
<feature type="compositionally biased region" description="Low complexity" evidence="1">
    <location>
        <begin position="170"/>
        <end position="182"/>
    </location>
</feature>
<evidence type="ECO:0000313" key="3">
    <source>
        <dbReference type="EMBL" id="MBC5996814.1"/>
    </source>
</evidence>
<evidence type="ECO:0008006" key="5">
    <source>
        <dbReference type="Google" id="ProtNLM"/>
    </source>
</evidence>
<dbReference type="PROSITE" id="PS51257">
    <property type="entry name" value="PROKAR_LIPOPROTEIN"/>
    <property type="match status" value="1"/>
</dbReference>
<gene>
    <name evidence="3" type="ORF">H8923_08585</name>
</gene>
<organism evidence="3 4">
    <name type="scientific">Romboutsia faecis</name>
    <dbReference type="NCBI Taxonomy" id="2764597"/>
    <lineage>
        <taxon>Bacteria</taxon>
        <taxon>Bacillati</taxon>
        <taxon>Bacillota</taxon>
        <taxon>Clostridia</taxon>
        <taxon>Peptostreptococcales</taxon>
        <taxon>Peptostreptococcaceae</taxon>
        <taxon>Romboutsia</taxon>
    </lineage>
</organism>
<feature type="signal peptide" evidence="2">
    <location>
        <begin position="1"/>
        <end position="22"/>
    </location>
</feature>
<sequence length="204" mass="23362">MKKKIVLIITLLSIFMIGCTSKTEESNLVEEGKIALEAHKYSDAMKLLSNALDENSSDEHARSMYMQAMRMINVDSYKSKTNYKKAIEELEAIEKIKNGSQLIKSEASNELKEIKKLYESQKEAERKRKEDAKTAASKDAYKASQQLVKYEESLREEEEKKKQEEEEQLNNKNTENNENTNEGTSEIQGNTNQNSIIEEAPLVQ</sequence>
<feature type="compositionally biased region" description="Basic and acidic residues" evidence="1">
    <location>
        <begin position="149"/>
        <end position="164"/>
    </location>
</feature>
<name>A0ABR7JPG7_9FIRM</name>
<evidence type="ECO:0000313" key="4">
    <source>
        <dbReference type="Proteomes" id="UP000609849"/>
    </source>
</evidence>
<dbReference type="Proteomes" id="UP000609849">
    <property type="component" value="Unassembled WGS sequence"/>
</dbReference>